<dbReference type="EMBL" id="ASPP01007677">
    <property type="protein sequence ID" value="ETO26728.1"/>
    <property type="molecule type" value="Genomic_DNA"/>
</dbReference>
<evidence type="ECO:0000313" key="5">
    <source>
        <dbReference type="Proteomes" id="UP000023152"/>
    </source>
</evidence>
<feature type="repeat" description="WD" evidence="3">
    <location>
        <begin position="348"/>
        <end position="374"/>
    </location>
</feature>
<dbReference type="SUPFAM" id="SSF50978">
    <property type="entry name" value="WD40 repeat-like"/>
    <property type="match status" value="1"/>
</dbReference>
<dbReference type="PANTHER" id="PTHR22847">
    <property type="entry name" value="WD40 REPEAT PROTEIN"/>
    <property type="match status" value="1"/>
</dbReference>
<dbReference type="InterPro" id="IPR015943">
    <property type="entry name" value="WD40/YVTN_repeat-like_dom_sf"/>
</dbReference>
<feature type="repeat" description="WD" evidence="3">
    <location>
        <begin position="449"/>
        <end position="475"/>
    </location>
</feature>
<organism evidence="4 5">
    <name type="scientific">Reticulomyxa filosa</name>
    <dbReference type="NCBI Taxonomy" id="46433"/>
    <lineage>
        <taxon>Eukaryota</taxon>
        <taxon>Sar</taxon>
        <taxon>Rhizaria</taxon>
        <taxon>Retaria</taxon>
        <taxon>Foraminifera</taxon>
        <taxon>Monothalamids</taxon>
        <taxon>Reticulomyxidae</taxon>
        <taxon>Reticulomyxa</taxon>
    </lineage>
</organism>
<dbReference type="PROSITE" id="PS50082">
    <property type="entry name" value="WD_REPEATS_2"/>
    <property type="match status" value="5"/>
</dbReference>
<dbReference type="PROSITE" id="PS50294">
    <property type="entry name" value="WD_REPEATS_REGION"/>
    <property type="match status" value="1"/>
</dbReference>
<comment type="caution">
    <text evidence="4">The sequence shown here is derived from an EMBL/GenBank/DDBJ whole genome shotgun (WGS) entry which is preliminary data.</text>
</comment>
<dbReference type="PANTHER" id="PTHR22847:SF637">
    <property type="entry name" value="WD REPEAT DOMAIN 5B"/>
    <property type="match status" value="1"/>
</dbReference>
<dbReference type="AlphaFoldDB" id="X6NLD8"/>
<keyword evidence="1 3" id="KW-0853">WD repeat</keyword>
<dbReference type="SMART" id="SM00320">
    <property type="entry name" value="WD40"/>
    <property type="match status" value="6"/>
</dbReference>
<proteinExistence type="predicted"/>
<evidence type="ECO:0000256" key="3">
    <source>
        <dbReference type="PROSITE-ProRule" id="PRU00221"/>
    </source>
</evidence>
<gene>
    <name evidence="4" type="ORF">RFI_10406</name>
</gene>
<keyword evidence="5" id="KW-1185">Reference proteome</keyword>
<dbReference type="CDD" id="cd00200">
    <property type="entry name" value="WD40"/>
    <property type="match status" value="1"/>
</dbReference>
<dbReference type="InterPro" id="IPR001680">
    <property type="entry name" value="WD40_rpt"/>
</dbReference>
<feature type="repeat" description="WD" evidence="3">
    <location>
        <begin position="375"/>
        <end position="423"/>
    </location>
</feature>
<dbReference type="Pfam" id="PF00400">
    <property type="entry name" value="WD40"/>
    <property type="match status" value="6"/>
</dbReference>
<feature type="repeat" description="WD" evidence="3">
    <location>
        <begin position="271"/>
        <end position="314"/>
    </location>
</feature>
<accession>X6NLD8</accession>
<sequence>MMFSFCCASTSPFFWEFLLNNCSGNHKLKIKVLKTNMKKRIKLQNLNYIPFVDLKKKKKVQTVFHHTSAKTSEEKKVERMTVIKNEKQISTELALSNEKEIQTIIQHLIRILHIKFGWIRDFDKLVFNYVMFLYFLFSFNKKQISNAYCVIIHIIKLIQALLYSYSIRFLQLLNYSKHFIDTKIGCGVLIVQHLIVITFICSGSKDNTVRVWDFDSNEQIQSLYKHSSNVYCVKFSQYHYYNYHRNVICFSSYDNNTYFWDFKENKQFQIFDQHTGGVGGIELSPFSNGRYLCSASEDKTIRLCDVETSKSLHIFNGHINAVWCVDISPLQSNNNGNKSNSIGMIGGNGYTICSGSDDKTIRIWDIETTKQLIVFKGHENWIMSVKYGSNELGNIGCANTILSGSGDKSVRLWDIRSGQQIQVFNGHENRVIAAEYSLFTVNNNEVSGSSNVICSGSWDNTIRFWDIRSNKNELYVIKGYKRKDEGIRCLKFLQLKKKNNCNYVCGINLCYGTDSESLIIFISKKIHKHKSRDFK</sequence>
<dbReference type="GO" id="GO:1990234">
    <property type="term" value="C:transferase complex"/>
    <property type="evidence" value="ECO:0007669"/>
    <property type="project" value="UniProtKB-ARBA"/>
</dbReference>
<dbReference type="PROSITE" id="PS00678">
    <property type="entry name" value="WD_REPEATS_1"/>
    <property type="match status" value="4"/>
</dbReference>
<reference evidence="4 5" key="1">
    <citation type="journal article" date="2013" name="Curr. Biol.">
        <title>The Genome of the Foraminiferan Reticulomyxa filosa.</title>
        <authorList>
            <person name="Glockner G."/>
            <person name="Hulsmann N."/>
            <person name="Schleicher M."/>
            <person name="Noegel A.A."/>
            <person name="Eichinger L."/>
            <person name="Gallinger C."/>
            <person name="Pawlowski J."/>
            <person name="Sierra R."/>
            <person name="Euteneuer U."/>
            <person name="Pillet L."/>
            <person name="Moustafa A."/>
            <person name="Platzer M."/>
            <person name="Groth M."/>
            <person name="Szafranski K."/>
            <person name="Schliwa M."/>
        </authorList>
    </citation>
    <scope>NUCLEOTIDE SEQUENCE [LARGE SCALE GENOMIC DNA]</scope>
</reference>
<dbReference type="PRINTS" id="PR00320">
    <property type="entry name" value="GPROTEINBRPT"/>
</dbReference>
<evidence type="ECO:0000256" key="1">
    <source>
        <dbReference type="ARBA" id="ARBA00022574"/>
    </source>
</evidence>
<evidence type="ECO:0000256" key="2">
    <source>
        <dbReference type="ARBA" id="ARBA00022737"/>
    </source>
</evidence>
<keyword evidence="2" id="KW-0677">Repeat</keyword>
<dbReference type="InterPro" id="IPR020472">
    <property type="entry name" value="WD40_PAC1"/>
</dbReference>
<dbReference type="InterPro" id="IPR019775">
    <property type="entry name" value="WD40_repeat_CS"/>
</dbReference>
<protein>
    <submittedName>
        <fullName evidence="4">Uncharacterized protein</fullName>
    </submittedName>
</protein>
<dbReference type="Proteomes" id="UP000023152">
    <property type="component" value="Unassembled WGS sequence"/>
</dbReference>
<feature type="repeat" description="WD" evidence="3">
    <location>
        <begin position="199"/>
        <end position="222"/>
    </location>
</feature>
<evidence type="ECO:0000313" key="4">
    <source>
        <dbReference type="EMBL" id="ETO26728.1"/>
    </source>
</evidence>
<name>X6NLD8_RETFI</name>
<dbReference type="InterPro" id="IPR036322">
    <property type="entry name" value="WD40_repeat_dom_sf"/>
</dbReference>
<dbReference type="Gene3D" id="2.130.10.10">
    <property type="entry name" value="YVTN repeat-like/Quinoprotein amine dehydrogenase"/>
    <property type="match status" value="2"/>
</dbReference>